<dbReference type="InterPro" id="IPR003018">
    <property type="entry name" value="GAF"/>
</dbReference>
<protein>
    <submittedName>
        <fullName evidence="2">Putative signaling protein</fullName>
    </submittedName>
</protein>
<dbReference type="SUPFAM" id="SSF55073">
    <property type="entry name" value="Nucleotide cyclase"/>
    <property type="match status" value="1"/>
</dbReference>
<dbReference type="GO" id="GO:0071111">
    <property type="term" value="F:cyclic-guanylate-specific phosphodiesterase activity"/>
    <property type="evidence" value="ECO:0007669"/>
    <property type="project" value="InterPro"/>
</dbReference>
<dbReference type="InterPro" id="IPR043128">
    <property type="entry name" value="Rev_trsase/Diguanyl_cyclase"/>
</dbReference>
<dbReference type="InterPro" id="IPR001633">
    <property type="entry name" value="EAL_dom"/>
</dbReference>
<dbReference type="InterPro" id="IPR035919">
    <property type="entry name" value="EAL_sf"/>
</dbReference>
<evidence type="ECO:0000259" key="1">
    <source>
        <dbReference type="PROSITE" id="PS50883"/>
    </source>
</evidence>
<dbReference type="PROSITE" id="PS50883">
    <property type="entry name" value="EAL"/>
    <property type="match status" value="1"/>
</dbReference>
<dbReference type="EMBL" id="WNDX01000017">
    <property type="protein sequence ID" value="KAF1046789.1"/>
    <property type="molecule type" value="Genomic_DNA"/>
</dbReference>
<dbReference type="CDD" id="cd01948">
    <property type="entry name" value="EAL"/>
    <property type="match status" value="1"/>
</dbReference>
<dbReference type="InterPro" id="IPR029016">
    <property type="entry name" value="GAF-like_dom_sf"/>
</dbReference>
<sequence length="607" mass="66674">MAEAVAAGADMQQELQRLAALHSLHLLDTGASEDLDNITRLCTGLFGVTGAYVSLIDADRQWVKSSAGPDMCAPSREQSFCHYTVALRAVMVVEDALADARFRDNPMVTGEPHIRFYAGAPLLTPDGHAIGALCLTATEARSFPPAQRKQLQQLAALAMSQMLLRRAVGRVDALTGMPNKYQLQEDLEALARVPAGEDDGGIAQPGPRTLAYIDMPDANTAFEIASVLGVGVYDDLVRNVGARLRQLTTGRADVYHVTDARFALLSHEGRSGELARDLRAMTAALEQPVNSMTLPLNLPSYGGIVRVEPQRDAILDAPRKAVAALHEAFTHQRRWADYDAEADVRHQRSFRLLNDIPDAIQSEDGFQLAYQPKLDLKTDAYHGAEALLRWQHRELGPISPAEFIPLVERTALIRPVSDWVIGAALRQMAAWRGEGMHLKLAINLSAPNFEEGDIVKRLERACLAADIDPRMVEIECTEGLWMQSPAVLKMLHEIRALGMGLALDDFGTGYSNFAYLQQVPASVVKIDQSLIRNLDSSPRDRRIVQSLIALAKELEYRIVAEGVETAQTLQLIRDWGVDEAQGYYLARPLAPGAFVTHVRSATTTLLQ</sequence>
<dbReference type="InterPro" id="IPR050706">
    <property type="entry name" value="Cyclic-di-GMP_PDE-like"/>
</dbReference>
<dbReference type="Pfam" id="PF00563">
    <property type="entry name" value="EAL"/>
    <property type="match status" value="1"/>
</dbReference>
<comment type="caution">
    <text evidence="2">The sequence shown here is derived from an EMBL/GenBank/DDBJ whole genome shotgun (WGS) entry which is preliminary data.</text>
</comment>
<dbReference type="SUPFAM" id="SSF55781">
    <property type="entry name" value="GAF domain-like"/>
    <property type="match status" value="1"/>
</dbReference>
<dbReference type="Gene3D" id="3.20.20.450">
    <property type="entry name" value="EAL domain"/>
    <property type="match status" value="1"/>
</dbReference>
<reference evidence="3" key="1">
    <citation type="journal article" date="2020" name="MBio">
        <title>Horizontal gene transfer to a defensive symbiont with a reduced genome amongst a multipartite beetle microbiome.</title>
        <authorList>
            <person name="Waterworth S.C."/>
            <person name="Florez L.V."/>
            <person name="Rees E.R."/>
            <person name="Hertweck C."/>
            <person name="Kaltenpoth M."/>
            <person name="Kwan J.C."/>
        </authorList>
    </citation>
    <scope>NUCLEOTIDE SEQUENCE [LARGE SCALE GENOMIC DNA]</scope>
</reference>
<dbReference type="Pfam" id="PF01590">
    <property type="entry name" value="GAF"/>
    <property type="match status" value="1"/>
</dbReference>
<dbReference type="PANTHER" id="PTHR33121">
    <property type="entry name" value="CYCLIC DI-GMP PHOSPHODIESTERASE PDEF"/>
    <property type="match status" value="1"/>
</dbReference>
<dbReference type="Gene3D" id="3.30.450.40">
    <property type="match status" value="1"/>
</dbReference>
<dbReference type="AlphaFoldDB" id="A0A7V8JVA7"/>
<organism evidence="2 3">
    <name type="scientific">Herbaspirillum frisingense</name>
    <dbReference type="NCBI Taxonomy" id="92645"/>
    <lineage>
        <taxon>Bacteria</taxon>
        <taxon>Pseudomonadati</taxon>
        <taxon>Pseudomonadota</taxon>
        <taxon>Betaproteobacteria</taxon>
        <taxon>Burkholderiales</taxon>
        <taxon>Oxalobacteraceae</taxon>
        <taxon>Herbaspirillum</taxon>
    </lineage>
</organism>
<evidence type="ECO:0000313" key="3">
    <source>
        <dbReference type="Proteomes" id="UP000462435"/>
    </source>
</evidence>
<gene>
    <name evidence="2" type="ORF">GAK35_00888</name>
</gene>
<feature type="domain" description="EAL" evidence="1">
    <location>
        <begin position="349"/>
        <end position="602"/>
    </location>
</feature>
<dbReference type="Gene3D" id="3.30.70.270">
    <property type="match status" value="1"/>
</dbReference>
<evidence type="ECO:0000313" key="2">
    <source>
        <dbReference type="EMBL" id="KAF1046789.1"/>
    </source>
</evidence>
<dbReference type="InterPro" id="IPR029787">
    <property type="entry name" value="Nucleotide_cyclase"/>
</dbReference>
<dbReference type="Proteomes" id="UP000462435">
    <property type="component" value="Unassembled WGS sequence"/>
</dbReference>
<name>A0A7V8JVA7_9BURK</name>
<dbReference type="PANTHER" id="PTHR33121:SF19">
    <property type="entry name" value="CYCLIC DI-GMP PHOSPHODIESTERASE PA2567"/>
    <property type="match status" value="1"/>
</dbReference>
<accession>A0A7V8JVA7</accession>
<dbReference type="SMART" id="SM00052">
    <property type="entry name" value="EAL"/>
    <property type="match status" value="1"/>
</dbReference>
<dbReference type="SMART" id="SM00065">
    <property type="entry name" value="GAF"/>
    <property type="match status" value="1"/>
</dbReference>
<proteinExistence type="predicted"/>
<dbReference type="SUPFAM" id="SSF141868">
    <property type="entry name" value="EAL domain-like"/>
    <property type="match status" value="1"/>
</dbReference>